<organism evidence="3 4">
    <name type="scientific">Ostreobium quekettii</name>
    <dbReference type="NCBI Taxonomy" id="121088"/>
    <lineage>
        <taxon>Eukaryota</taxon>
        <taxon>Viridiplantae</taxon>
        <taxon>Chlorophyta</taxon>
        <taxon>core chlorophytes</taxon>
        <taxon>Ulvophyceae</taxon>
        <taxon>TCBD clade</taxon>
        <taxon>Bryopsidales</taxon>
        <taxon>Ostreobineae</taxon>
        <taxon>Ostreobiaceae</taxon>
        <taxon>Ostreobium</taxon>
    </lineage>
</organism>
<accession>A0A8S1J3P7</accession>
<feature type="compositionally biased region" description="Low complexity" evidence="2">
    <location>
        <begin position="885"/>
        <end position="903"/>
    </location>
</feature>
<sequence length="995" mass="109670">MGADELSSMWDTIRQQGSIIADLQSSISKATGMAPVKPQDHSQSIEAQLEQHGQRLTELELSPCGQEDVVMRLQEERDDRIAAEDANAAECRALRQQVEVQDRKIQEMCLRMDRLDSRQGADDCPLNVQMDRVLDRLKEVEGRLSEWQGSGNVRLQELERKVSTGDASVLEVEKASQELHQQIADSSRTDQRERLEEITQALSAQESSIQGILDDVRNSKEGLQWDIRNLTEKIEHVKTTSGSEMETVLQLESTVFETTQEFEAFEARLEAEETARGQVELKADNLEGAFQALQLGVATQAQRIIGLQQDSKVTKEMLEKVKHKLNAHNGSIENLLTKFEAFSSHQHQEIEGLKDMVREESKMFQGLEARVREETSQRKEVESKLASLLDASKARELQVAIDLLGYRLSDVERATLKQQGENVAGEYRKADLEQVIKKVTSQETCIEDMAANMQTGNVETRERIKDLDTKINECALASTAVAASLRELESAAFEKLRELEGKIEEAVDSRIECAAGNATVPDYQSVPEVAAERKVPNIEELESSLRQAIGGLDIKIDMERNLRTEMELQLTALQNASSMPELRTTMASQSDRITALEREAAESAQRHDAIANGVHRMQDLEQKFQNIKEAVAELGRSGTDMNQDIANMMEILTSSFSELEKSVASKDDAVTKVDAAVTELRVQVSRLDARASRDRAIAEQLQLVIDSQPNQRRVDYDAPHAIRPISDNGCEQRKERDHGTTQTCVAEAEMFDYFPASHIDHGNREDKFSAINCVAGDGFAPPDYDLEAGIPSEGLQTVADRAPAQTSDIFADQERFSGHAALLADDATPLEMETFEICIVGGEGDESGIHDPGIGGGTNLDWNVDGRRALPPIEEGEEASDSESEYSNAGSASDKSAASLASPKSDKDSDASISDFSDGMGFEELRPDPVSSCDSSTISAVDAEYGLEKEDECVRLSADSATLAEAFKVVEALSSETGEIPSVALLSCMPRTPLQ</sequence>
<comment type="caution">
    <text evidence="3">The sequence shown here is derived from an EMBL/GenBank/DDBJ whole genome shotgun (WGS) entry which is preliminary data.</text>
</comment>
<reference evidence="3" key="1">
    <citation type="submission" date="2020-12" db="EMBL/GenBank/DDBJ databases">
        <authorList>
            <person name="Iha C."/>
        </authorList>
    </citation>
    <scope>NUCLEOTIDE SEQUENCE</scope>
</reference>
<dbReference type="EMBL" id="CAJHUC010001351">
    <property type="protein sequence ID" value="CAD7700825.1"/>
    <property type="molecule type" value="Genomic_DNA"/>
</dbReference>
<protein>
    <submittedName>
        <fullName evidence="3">Uncharacterized protein</fullName>
    </submittedName>
</protein>
<feature type="compositionally biased region" description="Acidic residues" evidence="2">
    <location>
        <begin position="874"/>
        <end position="884"/>
    </location>
</feature>
<evidence type="ECO:0000256" key="1">
    <source>
        <dbReference type="SAM" id="Coils"/>
    </source>
</evidence>
<name>A0A8S1J3P7_9CHLO</name>
<keyword evidence="4" id="KW-1185">Reference proteome</keyword>
<dbReference type="Proteomes" id="UP000708148">
    <property type="component" value="Unassembled WGS sequence"/>
</dbReference>
<dbReference type="AlphaFoldDB" id="A0A8S1J3P7"/>
<feature type="region of interest" description="Disordered" evidence="2">
    <location>
        <begin position="873"/>
        <end position="936"/>
    </location>
</feature>
<evidence type="ECO:0000256" key="2">
    <source>
        <dbReference type="SAM" id="MobiDB-lite"/>
    </source>
</evidence>
<feature type="coiled-coil region" evidence="1">
    <location>
        <begin position="364"/>
        <end position="391"/>
    </location>
</feature>
<gene>
    <name evidence="3" type="ORF">OSTQU699_LOCUS6184</name>
</gene>
<feature type="coiled-coil region" evidence="1">
    <location>
        <begin position="586"/>
        <end position="637"/>
    </location>
</feature>
<evidence type="ECO:0000313" key="3">
    <source>
        <dbReference type="EMBL" id="CAD7700825.1"/>
    </source>
</evidence>
<proteinExistence type="predicted"/>
<keyword evidence="1" id="KW-0175">Coiled coil</keyword>
<evidence type="ECO:0000313" key="4">
    <source>
        <dbReference type="Proteomes" id="UP000708148"/>
    </source>
</evidence>